<reference evidence="2" key="2">
    <citation type="submission" date="2013-04" db="UniProtKB">
        <authorList>
            <consortium name="EnsemblPlants"/>
        </authorList>
    </citation>
    <scope>IDENTIFICATION</scope>
</reference>
<reference evidence="2" key="1">
    <citation type="journal article" date="2013" name="Nat. Commun.">
        <title>Whole-genome sequencing of Oryza brachyantha reveals mechanisms underlying Oryza genome evolution.</title>
        <authorList>
            <person name="Chen J."/>
            <person name="Huang Q."/>
            <person name="Gao D."/>
            <person name="Wang J."/>
            <person name="Lang Y."/>
            <person name="Liu T."/>
            <person name="Li B."/>
            <person name="Bai Z."/>
            <person name="Luis Goicoechea J."/>
            <person name="Liang C."/>
            <person name="Chen C."/>
            <person name="Zhang W."/>
            <person name="Sun S."/>
            <person name="Liao Y."/>
            <person name="Zhang X."/>
            <person name="Yang L."/>
            <person name="Song C."/>
            <person name="Wang M."/>
            <person name="Shi J."/>
            <person name="Liu G."/>
            <person name="Liu J."/>
            <person name="Zhou H."/>
            <person name="Zhou W."/>
            <person name="Yu Q."/>
            <person name="An N."/>
            <person name="Chen Y."/>
            <person name="Cai Q."/>
            <person name="Wang B."/>
            <person name="Liu B."/>
            <person name="Min J."/>
            <person name="Huang Y."/>
            <person name="Wu H."/>
            <person name="Li Z."/>
            <person name="Zhang Y."/>
            <person name="Yin Y."/>
            <person name="Song W."/>
            <person name="Jiang J."/>
            <person name="Jackson S.A."/>
            <person name="Wing R.A."/>
            <person name="Wang J."/>
            <person name="Chen M."/>
        </authorList>
    </citation>
    <scope>NUCLEOTIDE SEQUENCE [LARGE SCALE GENOMIC DNA]</scope>
    <source>
        <strain evidence="2">cv. IRGC 101232</strain>
    </source>
</reference>
<dbReference type="Proteomes" id="UP000006038">
    <property type="component" value="Chromosome 4"/>
</dbReference>
<evidence type="ECO:0000313" key="2">
    <source>
        <dbReference type="EnsemblPlants" id="OB04G20840.1"/>
    </source>
</evidence>
<dbReference type="Gramene" id="OB04G20840.1">
    <property type="protein sequence ID" value="OB04G20840.1"/>
    <property type="gene ID" value="OB04G20840"/>
</dbReference>
<organism evidence="2">
    <name type="scientific">Oryza brachyantha</name>
    <name type="common">malo sina</name>
    <dbReference type="NCBI Taxonomy" id="4533"/>
    <lineage>
        <taxon>Eukaryota</taxon>
        <taxon>Viridiplantae</taxon>
        <taxon>Streptophyta</taxon>
        <taxon>Embryophyta</taxon>
        <taxon>Tracheophyta</taxon>
        <taxon>Spermatophyta</taxon>
        <taxon>Magnoliopsida</taxon>
        <taxon>Liliopsida</taxon>
        <taxon>Poales</taxon>
        <taxon>Poaceae</taxon>
        <taxon>BOP clade</taxon>
        <taxon>Oryzoideae</taxon>
        <taxon>Oryzeae</taxon>
        <taxon>Oryzinae</taxon>
        <taxon>Oryza</taxon>
    </lineage>
</organism>
<feature type="compositionally biased region" description="Basic and acidic residues" evidence="1">
    <location>
        <begin position="76"/>
        <end position="95"/>
    </location>
</feature>
<dbReference type="HOGENOM" id="CLU_1436477_0_0_1"/>
<proteinExistence type="predicted"/>
<evidence type="ECO:0000256" key="1">
    <source>
        <dbReference type="SAM" id="MobiDB-lite"/>
    </source>
</evidence>
<protein>
    <submittedName>
        <fullName evidence="2">Uncharacterized protein</fullName>
    </submittedName>
</protein>
<feature type="region of interest" description="Disordered" evidence="1">
    <location>
        <begin position="57"/>
        <end position="100"/>
    </location>
</feature>
<dbReference type="EnsemblPlants" id="OB04G20840.1">
    <property type="protein sequence ID" value="OB04G20840.1"/>
    <property type="gene ID" value="OB04G20840"/>
</dbReference>
<feature type="compositionally biased region" description="Basic and acidic residues" evidence="1">
    <location>
        <begin position="58"/>
        <end position="67"/>
    </location>
</feature>
<evidence type="ECO:0000313" key="3">
    <source>
        <dbReference type="Proteomes" id="UP000006038"/>
    </source>
</evidence>
<accession>J3LY59</accession>
<sequence>MKHINLLTHCYFKFPELMVLLSYNKCALILQPCKYYSYPCNRREDAALRGLVPVEGGAGHKADEPGRHGGGGDAEADVHPGVRLHPDQRRQRDELAGAEAEVGRVEVGGEPLGIVRRHSPPPPAGAAAGGELVGAVRDHVGLEAAAAERHQVERREEDAGLDARGLLAAAVHGRHAARRRLQLRQVRLH</sequence>
<keyword evidence="3" id="KW-1185">Reference proteome</keyword>
<dbReference type="AlphaFoldDB" id="J3LY59"/>
<name>J3LY59_ORYBR</name>